<dbReference type="EMBL" id="LAJX01000199">
    <property type="protein sequence ID" value="KJV05619.1"/>
    <property type="molecule type" value="Genomic_DNA"/>
</dbReference>
<evidence type="ECO:0008006" key="6">
    <source>
        <dbReference type="Google" id="ProtNLM"/>
    </source>
</evidence>
<dbReference type="InterPro" id="IPR018511">
    <property type="entry name" value="Hemolysin-typ_Ca-bd_CS"/>
</dbReference>
<dbReference type="RefSeq" id="WP_045780108.1">
    <property type="nucleotide sequence ID" value="NZ_LAJX01000199.1"/>
</dbReference>
<proteinExistence type="predicted"/>
<comment type="caution">
    <text evidence="4">The sequence shown here is derived from an EMBL/GenBank/DDBJ whole genome shotgun (WGS) entry which is preliminary data.</text>
</comment>
<dbReference type="Gene3D" id="2.150.10.10">
    <property type="entry name" value="Serralysin-like metalloprotease, C-terminal"/>
    <property type="match status" value="3"/>
</dbReference>
<protein>
    <recommendedName>
        <fullName evidence="6">Haemolysin-type calcium binding-related domain-containing protein</fullName>
    </recommendedName>
</protein>
<evidence type="ECO:0000256" key="1">
    <source>
        <dbReference type="ARBA" id="ARBA00004613"/>
    </source>
</evidence>
<comment type="subcellular location">
    <subcellularLocation>
        <location evidence="1">Secreted</location>
    </subcellularLocation>
</comment>
<dbReference type="PANTHER" id="PTHR38340:SF1">
    <property type="entry name" value="S-LAYER PROTEIN"/>
    <property type="match status" value="1"/>
</dbReference>
<dbReference type="InterPro" id="IPR050557">
    <property type="entry name" value="RTX_toxin/Mannuronan_C5-epim"/>
</dbReference>
<dbReference type="InterPro" id="IPR011049">
    <property type="entry name" value="Serralysin-like_metalloprot_C"/>
</dbReference>
<gene>
    <name evidence="4" type="ORF">VZ94_16830</name>
</gene>
<dbReference type="PROSITE" id="PS00330">
    <property type="entry name" value="HEMOLYSIN_CALCIUM"/>
    <property type="match status" value="6"/>
</dbReference>
<keyword evidence="2" id="KW-0964">Secreted</keyword>
<accession>A0A0F3IJ98</accession>
<evidence type="ECO:0000256" key="2">
    <source>
        <dbReference type="ARBA" id="ARBA00022525"/>
    </source>
</evidence>
<organism evidence="4 5">
    <name type="scientific">Methylocucumis oryzae</name>
    <dbReference type="NCBI Taxonomy" id="1632867"/>
    <lineage>
        <taxon>Bacteria</taxon>
        <taxon>Pseudomonadati</taxon>
        <taxon>Pseudomonadota</taxon>
        <taxon>Gammaproteobacteria</taxon>
        <taxon>Methylococcales</taxon>
        <taxon>Methylococcaceae</taxon>
        <taxon>Methylocucumis</taxon>
    </lineage>
</organism>
<dbReference type="OrthoDB" id="223957at2"/>
<dbReference type="AlphaFoldDB" id="A0A0F3IJ98"/>
<reference evidence="4 5" key="2">
    <citation type="journal article" date="2016" name="Microb. Ecol.">
        <title>Genome Characteristics of a Novel Type I Methanotroph (Sn10-6) Isolated from a Flooded Indian Rice Field.</title>
        <authorList>
            <person name="Rahalkar M.C."/>
            <person name="Pandit P.S."/>
            <person name="Dhakephalkar P.K."/>
            <person name="Pore S."/>
            <person name="Arora P."/>
            <person name="Kapse N."/>
        </authorList>
    </citation>
    <scope>NUCLEOTIDE SEQUENCE [LARGE SCALE GENOMIC DNA]</scope>
    <source>
        <strain evidence="4 5">Sn10-6</strain>
    </source>
</reference>
<sequence length="636" mass="68112">MATYIGNQESNLLIGSTDGDKLFGFAGNDTIYGYAGNDWLFGGLGKDMLIGGLGNDRYIVDDTRDKVIELEGHGLDSVKASVSYRLSYRVENLTLTGSEAINGSGNIMANTLVGNANANILSGHEGNDSLLGGDGNDQLEGGLGKDWLDGGLGMDRLLGGVANDLYIVDNPRDKVIELTDEGIDTIKSSVHFKLSNNIENLVLIGSEMVNGYGNTLNNSLTGNALPNVLAGDDGDDSLDGGAGADRLVGGRGQDTYRVDNTNDVVIEKYKLHRERDTVIASISYTLGDNVENLTLTGASAIDGMGNYLTNVILGNSSANHINGGINGHSFGYDWLHGYGGNDVITGVGYLYGGDGSDMLEGAGYFYAGAGNDLMTLSRINYSFVNGGKGYDELTLTGPNQDIDFSELKIQGVEVIKCLGNANSFRLTAQDVLAMNIKDNLLTLNNSPNDLLLLKENWIDNGVNRDGYRVLTRDEVSVQVNPDTVIATSYFLLNTETATTVDDFFSPNVVNYVVIDFGGQHYSTIKSQLPVIDLSGFGLEDVLLVHRRDGAVIKAVPSYHYTYSHRASYILQSTVLISRPSSYFEMGFDRVSWKTGASTAKLVSAIGSSAFSEHASVSSLSIIGLPIGLPDNHFIFV</sequence>
<dbReference type="PRINTS" id="PR00313">
    <property type="entry name" value="CABNDNGRPT"/>
</dbReference>
<keyword evidence="3" id="KW-0106">Calcium</keyword>
<dbReference type="Pfam" id="PF00353">
    <property type="entry name" value="HemolysinCabind"/>
    <property type="match status" value="4"/>
</dbReference>
<name>A0A0F3IJ98_9GAMM</name>
<dbReference type="SUPFAM" id="SSF51120">
    <property type="entry name" value="beta-Roll"/>
    <property type="match status" value="4"/>
</dbReference>
<evidence type="ECO:0000313" key="4">
    <source>
        <dbReference type="EMBL" id="KJV05619.1"/>
    </source>
</evidence>
<evidence type="ECO:0000313" key="5">
    <source>
        <dbReference type="Proteomes" id="UP000033684"/>
    </source>
</evidence>
<dbReference type="Proteomes" id="UP000033684">
    <property type="component" value="Unassembled WGS sequence"/>
</dbReference>
<keyword evidence="5" id="KW-1185">Reference proteome</keyword>
<dbReference type="GO" id="GO:0005509">
    <property type="term" value="F:calcium ion binding"/>
    <property type="evidence" value="ECO:0007669"/>
    <property type="project" value="InterPro"/>
</dbReference>
<evidence type="ECO:0000256" key="3">
    <source>
        <dbReference type="ARBA" id="ARBA00022837"/>
    </source>
</evidence>
<dbReference type="PANTHER" id="PTHR38340">
    <property type="entry name" value="S-LAYER PROTEIN"/>
    <property type="match status" value="1"/>
</dbReference>
<dbReference type="InterPro" id="IPR001343">
    <property type="entry name" value="Hemolysn_Ca-bd"/>
</dbReference>
<reference evidence="5" key="1">
    <citation type="submission" date="2015-03" db="EMBL/GenBank/DDBJ databases">
        <title>Draft genome sequence of a novel methanotroph (Sn10-6) isolated from flooded ricefield rhizosphere in India.</title>
        <authorList>
            <person name="Pandit P.S."/>
            <person name="Pore S.D."/>
            <person name="Arora P."/>
            <person name="Kapse N.G."/>
            <person name="Dhakephalkar P.K."/>
            <person name="Rahalkar M.C."/>
        </authorList>
    </citation>
    <scope>NUCLEOTIDE SEQUENCE [LARGE SCALE GENOMIC DNA]</scope>
    <source>
        <strain evidence="5">Sn10-6</strain>
    </source>
</reference>
<dbReference type="GO" id="GO:0005576">
    <property type="term" value="C:extracellular region"/>
    <property type="evidence" value="ECO:0007669"/>
    <property type="project" value="UniProtKB-SubCell"/>
</dbReference>